<reference evidence="11" key="2">
    <citation type="submission" date="2021-12" db="EMBL/GenBank/DDBJ databases">
        <title>Resequencing data analysis of finger millet.</title>
        <authorList>
            <person name="Hatakeyama M."/>
            <person name="Aluri S."/>
            <person name="Balachadran M.T."/>
            <person name="Sivarajan S.R."/>
            <person name="Poveda L."/>
            <person name="Shimizu-Inatsugi R."/>
            <person name="Schlapbach R."/>
            <person name="Sreeman S.M."/>
            <person name="Shimizu K.K."/>
        </authorList>
    </citation>
    <scope>NUCLEOTIDE SEQUENCE</scope>
</reference>
<dbReference type="PANTHER" id="PTHR32285:SF213">
    <property type="entry name" value="PROTEIN TRICHOME BIREFRINGENCE-LIKE 11"/>
    <property type="match status" value="1"/>
</dbReference>
<feature type="domain" description="Trichome birefringence-like N-terminal" evidence="10">
    <location>
        <begin position="94"/>
        <end position="147"/>
    </location>
</feature>
<protein>
    <recommendedName>
        <fullName evidence="13">Trichome birefringence-like N-terminal domain-containing protein</fullName>
    </recommendedName>
</protein>
<evidence type="ECO:0000256" key="6">
    <source>
        <dbReference type="ARBA" id="ARBA00022989"/>
    </source>
</evidence>
<evidence type="ECO:0000313" key="12">
    <source>
        <dbReference type="Proteomes" id="UP001054889"/>
    </source>
</evidence>
<keyword evidence="12" id="KW-1185">Reference proteome</keyword>
<evidence type="ECO:0000256" key="7">
    <source>
        <dbReference type="ARBA" id="ARBA00023034"/>
    </source>
</evidence>
<keyword evidence="3" id="KW-0808">Transferase</keyword>
<evidence type="ECO:0000256" key="2">
    <source>
        <dbReference type="ARBA" id="ARBA00007727"/>
    </source>
</evidence>
<dbReference type="GO" id="GO:1990538">
    <property type="term" value="F:xylan O-acetyltransferase activity"/>
    <property type="evidence" value="ECO:0007669"/>
    <property type="project" value="UniProtKB-ARBA"/>
</dbReference>
<dbReference type="Proteomes" id="UP001054889">
    <property type="component" value="Unassembled WGS sequence"/>
</dbReference>
<gene>
    <name evidence="11" type="primary">gb16433</name>
    <name evidence="11" type="ORF">PR202_gb16433</name>
</gene>
<accession>A0AAV5F0D0</accession>
<keyword evidence="6" id="KW-1133">Transmembrane helix</keyword>
<organism evidence="11 12">
    <name type="scientific">Eleusine coracana subsp. coracana</name>
    <dbReference type="NCBI Taxonomy" id="191504"/>
    <lineage>
        <taxon>Eukaryota</taxon>
        <taxon>Viridiplantae</taxon>
        <taxon>Streptophyta</taxon>
        <taxon>Embryophyta</taxon>
        <taxon>Tracheophyta</taxon>
        <taxon>Spermatophyta</taxon>
        <taxon>Magnoliopsida</taxon>
        <taxon>Liliopsida</taxon>
        <taxon>Poales</taxon>
        <taxon>Poaceae</taxon>
        <taxon>PACMAD clade</taxon>
        <taxon>Chloridoideae</taxon>
        <taxon>Cynodonteae</taxon>
        <taxon>Eleusininae</taxon>
        <taxon>Eleusine</taxon>
    </lineage>
</organism>
<comment type="caution">
    <text evidence="11">The sequence shown here is derived from an EMBL/GenBank/DDBJ whole genome shotgun (WGS) entry which is preliminary data.</text>
</comment>
<feature type="domain" description="Trichome birefringence-like C-terminal" evidence="9">
    <location>
        <begin position="161"/>
        <end position="374"/>
    </location>
</feature>
<proteinExistence type="inferred from homology"/>
<dbReference type="EMBL" id="BQKI01000080">
    <property type="protein sequence ID" value="GJN28323.1"/>
    <property type="molecule type" value="Genomic_DNA"/>
</dbReference>
<keyword evidence="5" id="KW-0735">Signal-anchor</keyword>
<dbReference type="AlphaFoldDB" id="A0AAV5F0D0"/>
<sequence>MSLGSPVKRVARRAVKGPLEKAGLAGLVAVGVAAAAALLLLVCAASLRCSAAFGSALAAAPRKLWAGGVSIAAKAASEAAVAQARAGGGVVAGEECDLFDGKWVWDDGYPLYDSRDCPFLDVGFRCSENGRPDSFYTKWRWQPARCDLPRLVGFVTLFLLASSPFIVLQGRAPAGAPDIVKYTIRVDAMDWMANRGKWKEADVLIFNTGHWWNNEKTIRGGSYFQVGDEVKMEMTVTDAYRRSIQTLSDWLHKEVNASKTHVIYRTYAPVHFRGGDWKTGGSCHQETLPDVTPVMLLQEWADLLQPVNDFLGDNLRPKLHGLNMLNVTQMTAQRKDGHLSVYLSPSGPVPRYKQDCSHWCLPGVPDTWNELLYALVMRRHGEVLNAFIGEA</sequence>
<dbReference type="Pfam" id="PF14416">
    <property type="entry name" value="PMR5N"/>
    <property type="match status" value="1"/>
</dbReference>
<evidence type="ECO:0000259" key="10">
    <source>
        <dbReference type="Pfam" id="PF14416"/>
    </source>
</evidence>
<dbReference type="PANTHER" id="PTHR32285">
    <property type="entry name" value="PROTEIN TRICHOME BIREFRINGENCE-LIKE 9-RELATED"/>
    <property type="match status" value="1"/>
</dbReference>
<dbReference type="InterPro" id="IPR026057">
    <property type="entry name" value="TBL_C"/>
</dbReference>
<comment type="similarity">
    <text evidence="2">Belongs to the PC-esterase family. TBL subfamily.</text>
</comment>
<dbReference type="Pfam" id="PF13839">
    <property type="entry name" value="PC-Esterase"/>
    <property type="match status" value="1"/>
</dbReference>
<keyword evidence="8" id="KW-0472">Membrane</keyword>
<evidence type="ECO:0008006" key="13">
    <source>
        <dbReference type="Google" id="ProtNLM"/>
    </source>
</evidence>
<reference evidence="11" key="1">
    <citation type="journal article" date="2018" name="DNA Res.">
        <title>Multiple hybrid de novo genome assembly of finger millet, an orphan allotetraploid crop.</title>
        <authorList>
            <person name="Hatakeyama M."/>
            <person name="Aluri S."/>
            <person name="Balachadran M.T."/>
            <person name="Sivarajan S.R."/>
            <person name="Patrignani A."/>
            <person name="Gruter S."/>
            <person name="Poveda L."/>
            <person name="Shimizu-Inatsugi R."/>
            <person name="Baeten J."/>
            <person name="Francoijs K.J."/>
            <person name="Nataraja K.N."/>
            <person name="Reddy Y.A.N."/>
            <person name="Phadnis S."/>
            <person name="Ravikumar R.L."/>
            <person name="Schlapbach R."/>
            <person name="Sreeman S.M."/>
            <person name="Shimizu K.K."/>
        </authorList>
    </citation>
    <scope>NUCLEOTIDE SEQUENCE</scope>
</reference>
<name>A0AAV5F0D0_ELECO</name>
<dbReference type="InterPro" id="IPR025846">
    <property type="entry name" value="TBL_N"/>
</dbReference>
<evidence type="ECO:0000313" key="11">
    <source>
        <dbReference type="EMBL" id="GJN28323.1"/>
    </source>
</evidence>
<evidence type="ECO:0000256" key="4">
    <source>
        <dbReference type="ARBA" id="ARBA00022692"/>
    </source>
</evidence>
<comment type="subcellular location">
    <subcellularLocation>
        <location evidence="1">Golgi apparatus membrane</location>
        <topology evidence="1">Single-pass type II membrane protein</topology>
    </subcellularLocation>
</comment>
<evidence type="ECO:0000256" key="1">
    <source>
        <dbReference type="ARBA" id="ARBA00004323"/>
    </source>
</evidence>
<keyword evidence="4" id="KW-0812">Transmembrane</keyword>
<dbReference type="InterPro" id="IPR029962">
    <property type="entry name" value="TBL"/>
</dbReference>
<dbReference type="GO" id="GO:0000139">
    <property type="term" value="C:Golgi membrane"/>
    <property type="evidence" value="ECO:0007669"/>
    <property type="project" value="UniProtKB-SubCell"/>
</dbReference>
<evidence type="ECO:0000256" key="8">
    <source>
        <dbReference type="ARBA" id="ARBA00023136"/>
    </source>
</evidence>
<keyword evidence="7" id="KW-0333">Golgi apparatus</keyword>
<evidence type="ECO:0000256" key="5">
    <source>
        <dbReference type="ARBA" id="ARBA00022968"/>
    </source>
</evidence>
<evidence type="ECO:0000256" key="3">
    <source>
        <dbReference type="ARBA" id="ARBA00022679"/>
    </source>
</evidence>
<evidence type="ECO:0000259" key="9">
    <source>
        <dbReference type="Pfam" id="PF13839"/>
    </source>
</evidence>